<sequence length="107" mass="11580">MQGVRRGKRAEEGRARKPHAERSASEHRTGEDVAKRTLPEGVARLACMRQGMGLRARARGDESAGEQPAPRGERICAPVGAPGQGERRAVMDSAMPARCRYALFLGV</sequence>
<evidence type="ECO:0000313" key="3">
    <source>
        <dbReference type="EMBL" id="MDN4576853.1"/>
    </source>
</evidence>
<protein>
    <submittedName>
        <fullName evidence="2">Uncharacterized protein</fullName>
    </submittedName>
</protein>
<comment type="caution">
    <text evidence="2">The sequence shown here is derived from an EMBL/GenBank/DDBJ whole genome shotgun (WGS) entry which is preliminary data.</text>
</comment>
<dbReference type="AlphaFoldDB" id="A0AAW7MGF1"/>
<evidence type="ECO:0000313" key="4">
    <source>
        <dbReference type="Proteomes" id="UP001172788"/>
    </source>
</evidence>
<accession>A0AAW7MGF1</accession>
<feature type="region of interest" description="Disordered" evidence="1">
    <location>
        <begin position="1"/>
        <end position="37"/>
    </location>
</feature>
<proteinExistence type="predicted"/>
<organism evidence="2 5">
    <name type="scientific">Pandoraea cepalis</name>
    <dbReference type="NCBI Taxonomy" id="2508294"/>
    <lineage>
        <taxon>Bacteria</taxon>
        <taxon>Pseudomonadati</taxon>
        <taxon>Pseudomonadota</taxon>
        <taxon>Betaproteobacteria</taxon>
        <taxon>Burkholderiales</taxon>
        <taxon>Burkholderiaceae</taxon>
        <taxon>Pandoraea</taxon>
    </lineage>
</organism>
<dbReference type="EMBL" id="QAID01000026">
    <property type="protein sequence ID" value="MDN4576853.1"/>
    <property type="molecule type" value="Genomic_DNA"/>
</dbReference>
<dbReference type="Proteomes" id="UP001172788">
    <property type="component" value="Unassembled WGS sequence"/>
</dbReference>
<evidence type="ECO:0000313" key="5">
    <source>
        <dbReference type="Proteomes" id="UP001172791"/>
    </source>
</evidence>
<dbReference type="EMBL" id="QAIC01000021">
    <property type="protein sequence ID" value="MDN4571837.1"/>
    <property type="molecule type" value="Genomic_DNA"/>
</dbReference>
<feature type="compositionally biased region" description="Basic and acidic residues" evidence="1">
    <location>
        <begin position="9"/>
        <end position="37"/>
    </location>
</feature>
<feature type="region of interest" description="Disordered" evidence="1">
    <location>
        <begin position="54"/>
        <end position="89"/>
    </location>
</feature>
<keyword evidence="4" id="KW-1185">Reference proteome</keyword>
<evidence type="ECO:0000313" key="2">
    <source>
        <dbReference type="EMBL" id="MDN4571837.1"/>
    </source>
</evidence>
<dbReference type="Proteomes" id="UP001172791">
    <property type="component" value="Unassembled WGS sequence"/>
</dbReference>
<evidence type="ECO:0000256" key="1">
    <source>
        <dbReference type="SAM" id="MobiDB-lite"/>
    </source>
</evidence>
<gene>
    <name evidence="2" type="ORF">DBA34_00950</name>
    <name evidence="3" type="ORF">DBB29_01775</name>
</gene>
<reference evidence="2" key="1">
    <citation type="submission" date="2018-04" db="EMBL/GenBank/DDBJ databases">
        <authorList>
            <person name="Jy Z."/>
        </authorList>
    </citation>
    <scope>NUCLEOTIDE SEQUENCE</scope>
    <source>
        <strain evidence="3">AS13</strain>
        <strain evidence="2">LA18</strain>
    </source>
</reference>
<name>A0AAW7MGF1_9BURK</name>